<name>A0A2P6R460_ROSCH</name>
<reference evidence="1 2" key="1">
    <citation type="journal article" date="2018" name="Nat. Genet.">
        <title>The Rosa genome provides new insights in the design of modern roses.</title>
        <authorList>
            <person name="Bendahmane M."/>
        </authorList>
    </citation>
    <scope>NUCLEOTIDE SEQUENCE [LARGE SCALE GENOMIC DNA]</scope>
    <source>
        <strain evidence="2">cv. Old Blush</strain>
    </source>
</reference>
<evidence type="ECO:0000313" key="2">
    <source>
        <dbReference type="Proteomes" id="UP000238479"/>
    </source>
</evidence>
<proteinExistence type="predicted"/>
<keyword evidence="2" id="KW-1185">Reference proteome</keyword>
<accession>A0A2P6R460</accession>
<organism evidence="1 2">
    <name type="scientific">Rosa chinensis</name>
    <name type="common">China rose</name>
    <dbReference type="NCBI Taxonomy" id="74649"/>
    <lineage>
        <taxon>Eukaryota</taxon>
        <taxon>Viridiplantae</taxon>
        <taxon>Streptophyta</taxon>
        <taxon>Embryophyta</taxon>
        <taxon>Tracheophyta</taxon>
        <taxon>Spermatophyta</taxon>
        <taxon>Magnoliopsida</taxon>
        <taxon>eudicotyledons</taxon>
        <taxon>Gunneridae</taxon>
        <taxon>Pentapetalae</taxon>
        <taxon>rosids</taxon>
        <taxon>fabids</taxon>
        <taxon>Rosales</taxon>
        <taxon>Rosaceae</taxon>
        <taxon>Rosoideae</taxon>
        <taxon>Rosoideae incertae sedis</taxon>
        <taxon>Rosa</taxon>
    </lineage>
</organism>
<dbReference type="EMBL" id="PDCK01000042">
    <property type="protein sequence ID" value="PRQ41198.1"/>
    <property type="molecule type" value="Genomic_DNA"/>
</dbReference>
<dbReference type="Gramene" id="PRQ41198">
    <property type="protein sequence ID" value="PRQ41198"/>
    <property type="gene ID" value="RchiOBHm_Chr4g0444281"/>
</dbReference>
<gene>
    <name evidence="1" type="ORF">RchiOBHm_Chr4g0444281</name>
</gene>
<protein>
    <submittedName>
        <fullName evidence="1">Uncharacterized protein</fullName>
    </submittedName>
</protein>
<sequence length="120" mass="13478">MFTFLVISVKYAHSLVILLKLVLKDLPLGKFLLLDLICIVVFVPRQVIVQLNVFVSINMPINQHLKLWLLPSQLKLCQHHPINLNKNFGQLILCPLAEFNAKSLTQGSCIALKSFNSAAT</sequence>
<dbReference type="AlphaFoldDB" id="A0A2P6R460"/>
<evidence type="ECO:0000313" key="1">
    <source>
        <dbReference type="EMBL" id="PRQ41198.1"/>
    </source>
</evidence>
<dbReference type="Proteomes" id="UP000238479">
    <property type="component" value="Chromosome 4"/>
</dbReference>
<comment type="caution">
    <text evidence="1">The sequence shown here is derived from an EMBL/GenBank/DDBJ whole genome shotgun (WGS) entry which is preliminary data.</text>
</comment>